<keyword evidence="1" id="KW-1133">Transmembrane helix</keyword>
<reference evidence="2" key="1">
    <citation type="journal article" date="2021" name="ISME J.">
        <title>Mercury methylation by metabolically versatile and cosmopolitan marine bacteria.</title>
        <authorList>
            <person name="Lin H."/>
            <person name="Ascher D.B."/>
            <person name="Myung Y."/>
            <person name="Lamborg C.H."/>
            <person name="Hallam S.J."/>
            <person name="Gionfriddo C.M."/>
            <person name="Holt K.E."/>
            <person name="Moreau J.W."/>
        </authorList>
    </citation>
    <scope>NUCLEOTIDE SEQUENCE</scope>
    <source>
        <strain evidence="2">SI075_bin30</strain>
    </source>
</reference>
<comment type="caution">
    <text evidence="2">The sequence shown here is derived from an EMBL/GenBank/DDBJ whole genome shotgun (WGS) entry which is preliminary data.</text>
</comment>
<evidence type="ECO:0000313" key="3">
    <source>
        <dbReference type="Proteomes" id="UP000722459"/>
    </source>
</evidence>
<name>A0A8T5GEU1_9ARCH</name>
<dbReference type="EMBL" id="JABJNZ010000037">
    <property type="protein sequence ID" value="MBT4870469.1"/>
    <property type="molecule type" value="Genomic_DNA"/>
</dbReference>
<organism evidence="2 3">
    <name type="scientific">Candidatus Iainarchaeum sp</name>
    <dbReference type="NCBI Taxonomy" id="3101447"/>
    <lineage>
        <taxon>Archaea</taxon>
        <taxon>Candidatus Iainarchaeota</taxon>
        <taxon>Candidatus Iainarchaeia</taxon>
        <taxon>Candidatus Iainarchaeales</taxon>
        <taxon>Candidatus Iainarchaeaceae</taxon>
        <taxon>Candidatus Iainarchaeum</taxon>
    </lineage>
</organism>
<sequence>MGLKIKIIIIVIILIIGFIGGLYYAGVFDEGGIAKLIIGGDDVSTNFLSEEEKKVAEECTDPACLFENFNDECEVSYGFIPVEEQEMLLYMEIAGKKEEKCVMNIRLEDANGPAAFAKGLDATCLIAPEDVNGIEENFDMDAMNCEGPLYEAAKLAQ</sequence>
<keyword evidence="1" id="KW-0812">Transmembrane</keyword>
<feature type="transmembrane region" description="Helical" evidence="1">
    <location>
        <begin position="7"/>
        <end position="26"/>
    </location>
</feature>
<dbReference type="AlphaFoldDB" id="A0A8T5GEU1"/>
<proteinExistence type="predicted"/>
<evidence type="ECO:0000313" key="2">
    <source>
        <dbReference type="EMBL" id="MBT4870469.1"/>
    </source>
</evidence>
<protein>
    <submittedName>
        <fullName evidence="2">Uncharacterized protein</fullName>
    </submittedName>
</protein>
<keyword evidence="1" id="KW-0472">Membrane</keyword>
<accession>A0A8T5GEU1</accession>
<evidence type="ECO:0000256" key="1">
    <source>
        <dbReference type="SAM" id="Phobius"/>
    </source>
</evidence>
<gene>
    <name evidence="2" type="ORF">HON47_02760</name>
</gene>
<dbReference type="Proteomes" id="UP000722459">
    <property type="component" value="Unassembled WGS sequence"/>
</dbReference>